<proteinExistence type="predicted"/>
<organism evidence="2">
    <name type="scientific">Caenorhabditis brenneri</name>
    <name type="common">Nematode worm</name>
    <dbReference type="NCBI Taxonomy" id="135651"/>
    <lineage>
        <taxon>Eukaryota</taxon>
        <taxon>Metazoa</taxon>
        <taxon>Ecdysozoa</taxon>
        <taxon>Nematoda</taxon>
        <taxon>Chromadorea</taxon>
        <taxon>Rhabditida</taxon>
        <taxon>Rhabditina</taxon>
        <taxon>Rhabditomorpha</taxon>
        <taxon>Rhabditoidea</taxon>
        <taxon>Rhabditidae</taxon>
        <taxon>Peloderinae</taxon>
        <taxon>Caenorhabditis</taxon>
    </lineage>
</organism>
<gene>
    <name evidence="1" type="ORF">CAEBREN_32184</name>
</gene>
<evidence type="ECO:0000313" key="2">
    <source>
        <dbReference type="Proteomes" id="UP000008068"/>
    </source>
</evidence>
<reference evidence="2" key="1">
    <citation type="submission" date="2011-07" db="EMBL/GenBank/DDBJ databases">
        <authorList>
            <consortium name="Caenorhabditis brenneri Sequencing and Analysis Consortium"/>
            <person name="Wilson R.K."/>
        </authorList>
    </citation>
    <scope>NUCLEOTIDE SEQUENCE [LARGE SCALE GENOMIC DNA]</scope>
    <source>
        <strain evidence="2">PB2801</strain>
    </source>
</reference>
<evidence type="ECO:0000313" key="1">
    <source>
        <dbReference type="EMBL" id="EGT51927.1"/>
    </source>
</evidence>
<dbReference type="HOGENOM" id="CLU_1679492_0_0_1"/>
<dbReference type="AlphaFoldDB" id="G0PDP2"/>
<sequence length="157" mass="19175">MERVGVEEAKIKIQKFWLCGYVLYQKPMGLMKLQIEELAQFHVEQHGHFRWILLQKSMEPMKQMEPFYYSNFSLLFKLEKLCNQRLRHNTADLSSYTAWKKEEEMNKASTMPPHTEEYEDIVAHQEEELEDLRQQIEELYFFEIFVNEKQYNRKRIS</sequence>
<protein>
    <submittedName>
        <fullName evidence="1">Uncharacterized protein</fullName>
    </submittedName>
</protein>
<dbReference type="EMBL" id="GL380283">
    <property type="protein sequence ID" value="EGT51927.1"/>
    <property type="molecule type" value="Genomic_DNA"/>
</dbReference>
<dbReference type="InParanoid" id="G0PDP2"/>
<keyword evidence="2" id="KW-1185">Reference proteome</keyword>
<name>G0PDP2_CAEBE</name>
<accession>G0PDP2</accession>
<dbReference type="Proteomes" id="UP000008068">
    <property type="component" value="Unassembled WGS sequence"/>
</dbReference>